<gene>
    <name evidence="2" type="ORF">L207DRAFT_310464</name>
</gene>
<feature type="compositionally biased region" description="Basic and acidic residues" evidence="1">
    <location>
        <begin position="92"/>
        <end position="103"/>
    </location>
</feature>
<dbReference type="AlphaFoldDB" id="A0A2J6RV36"/>
<organism evidence="2 3">
    <name type="scientific">Hyaloscypha variabilis (strain UAMH 11265 / GT02V1 / F)</name>
    <name type="common">Meliniomyces variabilis</name>
    <dbReference type="NCBI Taxonomy" id="1149755"/>
    <lineage>
        <taxon>Eukaryota</taxon>
        <taxon>Fungi</taxon>
        <taxon>Dikarya</taxon>
        <taxon>Ascomycota</taxon>
        <taxon>Pezizomycotina</taxon>
        <taxon>Leotiomycetes</taxon>
        <taxon>Helotiales</taxon>
        <taxon>Hyaloscyphaceae</taxon>
        <taxon>Hyaloscypha</taxon>
        <taxon>Hyaloscypha variabilis</taxon>
    </lineage>
</organism>
<feature type="compositionally biased region" description="Basic residues" evidence="1">
    <location>
        <begin position="82"/>
        <end position="91"/>
    </location>
</feature>
<dbReference type="EMBL" id="KZ613943">
    <property type="protein sequence ID" value="PMD42384.1"/>
    <property type="molecule type" value="Genomic_DNA"/>
</dbReference>
<proteinExistence type="predicted"/>
<dbReference type="Proteomes" id="UP000235786">
    <property type="component" value="Unassembled WGS sequence"/>
</dbReference>
<evidence type="ECO:0000313" key="2">
    <source>
        <dbReference type="EMBL" id="PMD42384.1"/>
    </source>
</evidence>
<feature type="region of interest" description="Disordered" evidence="1">
    <location>
        <begin position="42"/>
        <end position="134"/>
    </location>
</feature>
<protein>
    <submittedName>
        <fullName evidence="2">Uncharacterized protein</fullName>
    </submittedName>
</protein>
<keyword evidence="3" id="KW-1185">Reference proteome</keyword>
<evidence type="ECO:0000256" key="1">
    <source>
        <dbReference type="SAM" id="MobiDB-lite"/>
    </source>
</evidence>
<accession>A0A2J6RV36</accession>
<name>A0A2J6RV36_HYAVF</name>
<feature type="compositionally biased region" description="Basic and acidic residues" evidence="1">
    <location>
        <begin position="47"/>
        <end position="56"/>
    </location>
</feature>
<evidence type="ECO:0000313" key="3">
    <source>
        <dbReference type="Proteomes" id="UP000235786"/>
    </source>
</evidence>
<sequence length="147" mass="16581">MWTGQNFRLTDFAQSDLFCACKGLIVCFLVFSQSYFKDTSSIAAGEGSRESGRKDVYVNNRKSKAKQHDKSRSGVYQQIQKPHGRSRRRRAHESYKQKRREIPTIRANPVHINPRTNAHPSTHPKAASPPDASRTILAGGITTYTAF</sequence>
<reference evidence="2 3" key="1">
    <citation type="submission" date="2016-04" db="EMBL/GenBank/DDBJ databases">
        <title>A degradative enzymes factory behind the ericoid mycorrhizal symbiosis.</title>
        <authorList>
            <consortium name="DOE Joint Genome Institute"/>
            <person name="Martino E."/>
            <person name="Morin E."/>
            <person name="Grelet G."/>
            <person name="Kuo A."/>
            <person name="Kohler A."/>
            <person name="Daghino S."/>
            <person name="Barry K."/>
            <person name="Choi C."/>
            <person name="Cichocki N."/>
            <person name="Clum A."/>
            <person name="Copeland A."/>
            <person name="Hainaut M."/>
            <person name="Haridas S."/>
            <person name="Labutti K."/>
            <person name="Lindquist E."/>
            <person name="Lipzen A."/>
            <person name="Khouja H.-R."/>
            <person name="Murat C."/>
            <person name="Ohm R."/>
            <person name="Olson A."/>
            <person name="Spatafora J."/>
            <person name="Veneault-Fourrey C."/>
            <person name="Henrissat B."/>
            <person name="Grigoriev I."/>
            <person name="Martin F."/>
            <person name="Perotto S."/>
        </authorList>
    </citation>
    <scope>NUCLEOTIDE SEQUENCE [LARGE SCALE GENOMIC DNA]</scope>
    <source>
        <strain evidence="2 3">F</strain>
    </source>
</reference>